<feature type="domain" description="N-acetyltransferase" evidence="1">
    <location>
        <begin position="6"/>
        <end position="163"/>
    </location>
</feature>
<dbReference type="HOGENOM" id="CLU_1546656_0_0_11"/>
<organism evidence="2 3">
    <name type="scientific">Psychromicrobium lacuslunae</name>
    <dbReference type="NCBI Taxonomy" id="1618207"/>
    <lineage>
        <taxon>Bacteria</taxon>
        <taxon>Bacillati</taxon>
        <taxon>Actinomycetota</taxon>
        <taxon>Actinomycetes</taxon>
        <taxon>Micrococcales</taxon>
        <taxon>Micrococcaceae</taxon>
        <taxon>Psychromicrobium</taxon>
    </lineage>
</organism>
<dbReference type="EMBL" id="CP011005">
    <property type="protein sequence ID" value="AJT42937.1"/>
    <property type="molecule type" value="Genomic_DNA"/>
</dbReference>
<dbReference type="Pfam" id="PF13302">
    <property type="entry name" value="Acetyltransf_3"/>
    <property type="match status" value="1"/>
</dbReference>
<name>A0A0D4C2M3_9MICC</name>
<evidence type="ECO:0000313" key="3">
    <source>
        <dbReference type="Proteomes" id="UP000061839"/>
    </source>
</evidence>
<dbReference type="PANTHER" id="PTHR43792:SF16">
    <property type="entry name" value="N-ACETYLTRANSFERASE DOMAIN-CONTAINING PROTEIN"/>
    <property type="match status" value="1"/>
</dbReference>
<dbReference type="SUPFAM" id="SSF55729">
    <property type="entry name" value="Acyl-CoA N-acyltransferases (Nat)"/>
    <property type="match status" value="1"/>
</dbReference>
<dbReference type="InterPro" id="IPR051531">
    <property type="entry name" value="N-acetyltransferase"/>
</dbReference>
<dbReference type="Gene3D" id="3.40.630.30">
    <property type="match status" value="1"/>
</dbReference>
<dbReference type="PROSITE" id="PS51186">
    <property type="entry name" value="GNAT"/>
    <property type="match status" value="1"/>
</dbReference>
<evidence type="ECO:0000259" key="1">
    <source>
        <dbReference type="PROSITE" id="PS51186"/>
    </source>
</evidence>
<keyword evidence="3" id="KW-1185">Reference proteome</keyword>
<protein>
    <recommendedName>
        <fullName evidence="1">N-acetyltransferase domain-containing protein</fullName>
    </recommendedName>
</protein>
<reference evidence="2 3" key="1">
    <citation type="journal article" date="2015" name="Genome Announc.">
        <title>Complete Genome Sequencing of Protease-Producing Novel Arthrobacter sp. Strain IHBB 11108 Using PacBio Single-Molecule Real-Time Sequencing Technology.</title>
        <authorList>
            <person name="Kiran S."/>
            <person name="Swarnkar M.K."/>
            <person name="Pal M."/>
            <person name="Thakur R."/>
            <person name="Tewari R."/>
            <person name="Singh A.K."/>
            <person name="Gulati A."/>
        </authorList>
    </citation>
    <scope>NUCLEOTIDE SEQUENCE [LARGE SCALE GENOMIC DNA]</scope>
    <source>
        <strain evidence="2 3">IHBB 11108</strain>
    </source>
</reference>
<dbReference type="STRING" id="1618207.UM93_06665"/>
<sequence>MQDRELVLSALSLQDAAAHLAGEDAELVRWLNGGVGTSVTVEAFIRRSLQHWERGGPILAFGIREDSVLAGTLEIQFEQAGLPEHAVNISYGLYPGFRGRGLASRAVCLACAYAGRLGATTAIIKVEPENLASLAVAVRSGFAEFDRLTEDGGTELVLFQKILGSAEPKQ</sequence>
<gene>
    <name evidence="2" type="ORF">UM93_06665</name>
</gene>
<dbReference type="KEGG" id="ari:UM93_06665"/>
<accession>A0A0D4C2M3</accession>
<dbReference type="Proteomes" id="UP000061839">
    <property type="component" value="Chromosome"/>
</dbReference>
<proteinExistence type="predicted"/>
<evidence type="ECO:0000313" key="2">
    <source>
        <dbReference type="EMBL" id="AJT42937.1"/>
    </source>
</evidence>
<dbReference type="AlphaFoldDB" id="A0A0D4C2M3"/>
<dbReference type="InterPro" id="IPR016181">
    <property type="entry name" value="Acyl_CoA_acyltransferase"/>
</dbReference>
<dbReference type="InterPro" id="IPR000182">
    <property type="entry name" value="GNAT_dom"/>
</dbReference>
<dbReference type="GO" id="GO:0016747">
    <property type="term" value="F:acyltransferase activity, transferring groups other than amino-acyl groups"/>
    <property type="evidence" value="ECO:0007669"/>
    <property type="project" value="InterPro"/>
</dbReference>
<dbReference type="PANTHER" id="PTHR43792">
    <property type="entry name" value="GNAT FAMILY, PUTATIVE (AFU_ORTHOLOGUE AFUA_3G00765)-RELATED-RELATED"/>
    <property type="match status" value="1"/>
</dbReference>
<dbReference type="PATRIC" id="fig|1618207.4.peg.1351"/>